<gene>
    <name evidence="9" type="ORF">ONB1V03_LOCUS14954</name>
</gene>
<feature type="binding site" evidence="6">
    <location>
        <begin position="117"/>
        <end position="122"/>
    </location>
    <ligand>
        <name>ATP</name>
        <dbReference type="ChEBI" id="CHEBI:30616"/>
    </ligand>
</feature>
<comment type="caution">
    <text evidence="6">Lacks conserved residue(s) required for the propagation of feature annotation.</text>
</comment>
<feature type="domain" description="Phosphagen kinase C-terminal" evidence="8">
    <location>
        <begin position="1"/>
        <end position="164"/>
    </location>
</feature>
<feature type="binding site" evidence="6">
    <location>
        <begin position="88"/>
        <end position="92"/>
    </location>
    <ligand>
        <name>ATP</name>
        <dbReference type="ChEBI" id="CHEBI:30616"/>
    </ligand>
</feature>
<dbReference type="EMBL" id="CAJPVJ010014780">
    <property type="protein sequence ID" value="CAG2175517.1"/>
    <property type="molecule type" value="Genomic_DNA"/>
</dbReference>
<dbReference type="InterPro" id="IPR000749">
    <property type="entry name" value="ATP-guanido_PTrfase"/>
</dbReference>
<feature type="binding site" evidence="6">
    <location>
        <position position="37"/>
    </location>
    <ligand>
        <name>ATP</name>
        <dbReference type="ChEBI" id="CHEBI:30616"/>
    </ligand>
</feature>
<dbReference type="Proteomes" id="UP000728032">
    <property type="component" value="Unassembled WGS sequence"/>
</dbReference>
<accession>A0A7R9MDT4</accession>
<proteinExistence type="inferred from homology"/>
<dbReference type="PROSITE" id="PS00112">
    <property type="entry name" value="PHOSPHAGEN_KINASE"/>
    <property type="match status" value="1"/>
</dbReference>
<evidence type="ECO:0000313" key="9">
    <source>
        <dbReference type="EMBL" id="CAD7658331.1"/>
    </source>
</evidence>
<feature type="non-terminal residue" evidence="9">
    <location>
        <position position="164"/>
    </location>
</feature>
<dbReference type="GO" id="GO:0004054">
    <property type="term" value="F:arginine kinase activity"/>
    <property type="evidence" value="ECO:0007669"/>
    <property type="project" value="UniProtKB-EC"/>
</dbReference>
<keyword evidence="2 6" id="KW-0808">Transferase</keyword>
<dbReference type="EMBL" id="OC929605">
    <property type="protein sequence ID" value="CAD7658331.1"/>
    <property type="molecule type" value="Genomic_DNA"/>
</dbReference>
<comment type="similarity">
    <text evidence="6 7">Belongs to the ATP:guanido phosphotransferase family.</text>
</comment>
<evidence type="ECO:0000256" key="3">
    <source>
        <dbReference type="ARBA" id="ARBA00022741"/>
    </source>
</evidence>
<dbReference type="GO" id="GO:0004111">
    <property type="term" value="F:creatine kinase activity"/>
    <property type="evidence" value="ECO:0007669"/>
    <property type="project" value="InterPro"/>
</dbReference>
<evidence type="ECO:0000256" key="1">
    <source>
        <dbReference type="ARBA" id="ARBA00012230"/>
    </source>
</evidence>
<keyword evidence="5 6" id="KW-0067">ATP-binding</keyword>
<dbReference type="PANTHER" id="PTHR11547">
    <property type="entry name" value="ARGININE OR CREATINE KINASE"/>
    <property type="match status" value="1"/>
</dbReference>
<evidence type="ECO:0000256" key="4">
    <source>
        <dbReference type="ARBA" id="ARBA00022777"/>
    </source>
</evidence>
<dbReference type="Pfam" id="PF00217">
    <property type="entry name" value="ATP-gua_Ptrans"/>
    <property type="match status" value="1"/>
</dbReference>
<evidence type="ECO:0000256" key="7">
    <source>
        <dbReference type="RuleBase" id="RU000505"/>
    </source>
</evidence>
<dbReference type="InterPro" id="IPR022415">
    <property type="entry name" value="ATP-guanido_PTrfase_AS"/>
</dbReference>
<evidence type="ECO:0000256" key="2">
    <source>
        <dbReference type="ARBA" id="ARBA00022679"/>
    </source>
</evidence>
<dbReference type="Gene3D" id="3.30.590.10">
    <property type="entry name" value="Glutamine synthetase/guanido kinase, catalytic domain"/>
    <property type="match status" value="1"/>
</dbReference>
<reference evidence="9" key="1">
    <citation type="submission" date="2020-11" db="EMBL/GenBank/DDBJ databases">
        <authorList>
            <person name="Tran Van P."/>
        </authorList>
    </citation>
    <scope>NUCLEOTIDE SEQUENCE</scope>
</reference>
<dbReference type="PANTHER" id="PTHR11547:SF38">
    <property type="entry name" value="ARGININE KINASE 1-RELATED"/>
    <property type="match status" value="1"/>
</dbReference>
<sequence length="164" mass="18593">RFLQAANACRYWPTGRGIYHNDAKTFLVWVNEEDHLRIISMQKGGDLKEVFTRLVNGIKTIESKVPFSRDNRLGFLTFCPTNLGTTIRASVHIALPKLAADLKKLEAVAGKYNLQVRGTRGEHTESEGGVYDISNKRRMGLTEYQAVREMQDGILELIKIERSL</sequence>
<protein>
    <recommendedName>
        <fullName evidence="1">arginine kinase</fullName>
        <ecNumber evidence="1">2.7.3.3</ecNumber>
    </recommendedName>
</protein>
<dbReference type="GO" id="GO:0005524">
    <property type="term" value="F:ATP binding"/>
    <property type="evidence" value="ECO:0007669"/>
    <property type="project" value="UniProtKB-UniRule"/>
</dbReference>
<dbReference type="InterPro" id="IPR022414">
    <property type="entry name" value="ATP-guanido_PTrfase_cat"/>
</dbReference>
<dbReference type="OrthoDB" id="430219at2759"/>
<keyword evidence="10" id="KW-1185">Reference proteome</keyword>
<dbReference type="GO" id="GO:0046314">
    <property type="term" value="P:phosphocreatine biosynthetic process"/>
    <property type="evidence" value="ECO:0007669"/>
    <property type="project" value="InterPro"/>
</dbReference>
<evidence type="ECO:0000313" key="10">
    <source>
        <dbReference type="Proteomes" id="UP000728032"/>
    </source>
</evidence>
<dbReference type="InterPro" id="IPR014746">
    <property type="entry name" value="Gln_synth/guanido_kin_cat_dom"/>
</dbReference>
<dbReference type="PROSITE" id="PS51510">
    <property type="entry name" value="PHOSPHAGEN_KINASE_C"/>
    <property type="match status" value="1"/>
</dbReference>
<dbReference type="EC" id="2.7.3.3" evidence="1"/>
<organism evidence="9">
    <name type="scientific">Oppiella nova</name>
    <dbReference type="NCBI Taxonomy" id="334625"/>
    <lineage>
        <taxon>Eukaryota</taxon>
        <taxon>Metazoa</taxon>
        <taxon>Ecdysozoa</taxon>
        <taxon>Arthropoda</taxon>
        <taxon>Chelicerata</taxon>
        <taxon>Arachnida</taxon>
        <taxon>Acari</taxon>
        <taxon>Acariformes</taxon>
        <taxon>Sarcoptiformes</taxon>
        <taxon>Oribatida</taxon>
        <taxon>Brachypylina</taxon>
        <taxon>Oppioidea</taxon>
        <taxon>Oppiidae</taxon>
        <taxon>Oppiella</taxon>
    </lineage>
</organism>
<keyword evidence="3 6" id="KW-0547">Nucleotide-binding</keyword>
<keyword evidence="4 6" id="KW-0418">Kinase</keyword>
<evidence type="ECO:0000256" key="6">
    <source>
        <dbReference type="PROSITE-ProRule" id="PRU00843"/>
    </source>
</evidence>
<dbReference type="SUPFAM" id="SSF55931">
    <property type="entry name" value="Glutamine synthetase/guanido kinase"/>
    <property type="match status" value="1"/>
</dbReference>
<dbReference type="GO" id="GO:0005615">
    <property type="term" value="C:extracellular space"/>
    <property type="evidence" value="ECO:0007669"/>
    <property type="project" value="TreeGrafter"/>
</dbReference>
<dbReference type="FunFam" id="3.30.590.10:FF:000006">
    <property type="entry name" value="Arginine kinase 1"/>
    <property type="match status" value="1"/>
</dbReference>
<evidence type="ECO:0000259" key="8">
    <source>
        <dbReference type="PROSITE" id="PS51510"/>
    </source>
</evidence>
<evidence type="ECO:0000256" key="5">
    <source>
        <dbReference type="ARBA" id="ARBA00022840"/>
    </source>
</evidence>
<dbReference type="AlphaFoldDB" id="A0A7R9MDT4"/>
<name>A0A7R9MDT4_9ACAR</name>